<evidence type="ECO:0000256" key="1">
    <source>
        <dbReference type="SAM" id="Phobius"/>
    </source>
</evidence>
<dbReference type="Gene3D" id="1.25.40.10">
    <property type="entry name" value="Tetratricopeptide repeat domain"/>
    <property type="match status" value="2"/>
</dbReference>
<name>A0A381PES6_9ZZZZ</name>
<keyword evidence="1" id="KW-1133">Transmembrane helix</keyword>
<proteinExistence type="predicted"/>
<dbReference type="InterPro" id="IPR011990">
    <property type="entry name" value="TPR-like_helical_dom_sf"/>
</dbReference>
<dbReference type="AlphaFoldDB" id="A0A381PES6"/>
<feature type="transmembrane region" description="Helical" evidence="1">
    <location>
        <begin position="36"/>
        <end position="60"/>
    </location>
</feature>
<evidence type="ECO:0000313" key="2">
    <source>
        <dbReference type="EMBL" id="SUZ65496.1"/>
    </source>
</evidence>
<gene>
    <name evidence="2" type="ORF">METZ01_LOCUS18350</name>
</gene>
<sequence>MSEKDIDKIEPVDFDLNDSLLFSNKSVVVNTNKPPVWIWIGLALLIVVALVVIFVLPAVVTEYELPLERRIEPALAQPAVAPANPVIAVSPFEEAQRSLQRKEAQDVLAVLLEKQGELDTLEVERWGQAEYEAALEEASIGDEYYRSQDFTLATESYVRGRDGLIELLDTVPTVMGQTMVDAQRALDEADSLTSQDKFSLALLFDPESEEALVGLARARVLDEVTVLLNHGDVLYEDGELEAARDVYQQILSLDSYNERAGRRANEVAAQITENEFATIMSRGYAFLESGNPEQAITMFQQAANLGVRQEQALAAITQTEIEVANAQINEIRVLINVAESEEKWQMAVDEYDKVLAIDPNLLFAIDGRGYADKRAQLDRLVIEANENPERFAEDAVFQQTLNVYYTGRAVEDPGPRLVGQLDELQVLLENSQVPIDIQLVSDNLTDVTLLRIGNIGSFDQHYVSLKPGRYVAVGRRAGYREVREEFTVGFGLTPVSVLVQCEERIVSTNRR</sequence>
<reference evidence="2" key="1">
    <citation type="submission" date="2018-05" db="EMBL/GenBank/DDBJ databases">
        <authorList>
            <person name="Lanie J.A."/>
            <person name="Ng W.-L."/>
            <person name="Kazmierczak K.M."/>
            <person name="Andrzejewski T.M."/>
            <person name="Davidsen T.M."/>
            <person name="Wayne K.J."/>
            <person name="Tettelin H."/>
            <person name="Glass J.I."/>
            <person name="Rusch D."/>
            <person name="Podicherti R."/>
            <person name="Tsui H.-C.T."/>
            <person name="Winkler M.E."/>
        </authorList>
    </citation>
    <scope>NUCLEOTIDE SEQUENCE</scope>
</reference>
<keyword evidence="1" id="KW-0812">Transmembrane</keyword>
<dbReference type="SUPFAM" id="SSF48452">
    <property type="entry name" value="TPR-like"/>
    <property type="match status" value="1"/>
</dbReference>
<organism evidence="2">
    <name type="scientific">marine metagenome</name>
    <dbReference type="NCBI Taxonomy" id="408172"/>
    <lineage>
        <taxon>unclassified sequences</taxon>
        <taxon>metagenomes</taxon>
        <taxon>ecological metagenomes</taxon>
    </lineage>
</organism>
<protein>
    <submittedName>
        <fullName evidence="2">Uncharacterized protein</fullName>
    </submittedName>
</protein>
<dbReference type="InterPro" id="IPR019734">
    <property type="entry name" value="TPR_rpt"/>
</dbReference>
<dbReference type="EMBL" id="UINC01000961">
    <property type="protein sequence ID" value="SUZ65496.1"/>
    <property type="molecule type" value="Genomic_DNA"/>
</dbReference>
<dbReference type="PROSITE" id="PS50005">
    <property type="entry name" value="TPR"/>
    <property type="match status" value="1"/>
</dbReference>
<dbReference type="SMART" id="SM00028">
    <property type="entry name" value="TPR"/>
    <property type="match status" value="3"/>
</dbReference>
<accession>A0A381PES6</accession>
<keyword evidence="1" id="KW-0472">Membrane</keyword>